<organism evidence="2 3">
    <name type="scientific">Bombilactobacillus thymidiniphilus</name>
    <dbReference type="NCBI Taxonomy" id="2923363"/>
    <lineage>
        <taxon>Bacteria</taxon>
        <taxon>Bacillati</taxon>
        <taxon>Bacillota</taxon>
        <taxon>Bacilli</taxon>
        <taxon>Lactobacillales</taxon>
        <taxon>Lactobacillaceae</taxon>
        <taxon>Bombilactobacillus</taxon>
    </lineage>
</organism>
<feature type="domain" description="Mga helix-turn-helix" evidence="1">
    <location>
        <begin position="99"/>
        <end position="172"/>
    </location>
</feature>
<keyword evidence="3" id="KW-1185">Reference proteome</keyword>
<evidence type="ECO:0000259" key="1">
    <source>
        <dbReference type="Pfam" id="PF05043"/>
    </source>
</evidence>
<evidence type="ECO:0000313" key="2">
    <source>
        <dbReference type="EMBL" id="UQS83220.1"/>
    </source>
</evidence>
<dbReference type="InterPro" id="IPR007737">
    <property type="entry name" value="Mga_HTH"/>
</dbReference>
<proteinExistence type="predicted"/>
<gene>
    <name evidence="2" type="ORF">MOO47_05380</name>
</gene>
<dbReference type="EMBL" id="CP093365">
    <property type="protein sequence ID" value="UQS83220.1"/>
    <property type="molecule type" value="Genomic_DNA"/>
</dbReference>
<dbReference type="RefSeq" id="WP_249512446.1">
    <property type="nucleotide sequence ID" value="NZ_CP093365.1"/>
</dbReference>
<accession>A0ABY4PCA4</accession>
<reference evidence="2 3" key="1">
    <citation type="journal article" date="2022" name="Int. J. Syst. Evol. Microbiol.">
        <title>Apilactobacillus apisilvae sp. nov., Nicolia spurrieriana gen. nov. sp. nov., Bombilactobacillus folatiphilus sp. nov. and Bombilactobacillus thymidiniphilus sp. nov., four new lactic acid bacterial isolates from stingless bees Tetragonula carbonaria and Austroplebeia australis.</title>
        <authorList>
            <person name="Oliphant S.A."/>
            <person name="Watson-Haigh N.S."/>
            <person name="Sumby K.M."/>
            <person name="Gardner J."/>
            <person name="Groom S."/>
            <person name="Jiranek V."/>
        </authorList>
    </citation>
    <scope>NUCLEOTIDE SEQUENCE [LARGE SCALE GENOMIC DNA]</scope>
    <source>
        <strain evidence="2 3">SG4_A1</strain>
    </source>
</reference>
<dbReference type="Pfam" id="PF05043">
    <property type="entry name" value="Mga"/>
    <property type="match status" value="1"/>
</dbReference>
<evidence type="ECO:0000313" key="3">
    <source>
        <dbReference type="Proteomes" id="UP000831947"/>
    </source>
</evidence>
<dbReference type="Proteomes" id="UP000831947">
    <property type="component" value="Chromosome"/>
</dbReference>
<name>A0ABY4PCA4_9LACO</name>
<protein>
    <submittedName>
        <fullName evidence="2">Helix-turn-helix domain-containing protein</fullName>
    </submittedName>
</protein>
<sequence>MDKHQDIFLSTSDLEKLKLFEQVRQSKILEHANKASLDAYRDLQFDIYDINFRQIAAQMNKSYGSIYNTYDSIVHDMKVLLDKLDPSIRDIFAVSNDEYHYFLVKQSDTFNFMSAILEGSCQSFENFYQERGNSKATALRHLRSMRIFLKKFDIRVTYEPMRFVGDEKDIRLALGIMFWDATRGFAWPFKEFDQKSAVWLMQNALQQLRYSDFNEITFLLFTNFAAVSCLRSYHGHSLKKDPRINYIQYPHTNIYSSLLKDADNNKVTESGLKPIIKHFLDLPDSILMNETYNLYNLIHCSLNDIPYRADKLGEILDYVKEYDTTIYHFVIESLQAMPYDVQQRLNLDDDAMKLLQVNCVRIIIGILAFGNSYYQMVTFYAGEEMDMSSIDLPEYKKQIRTVLTNLVNNEEFLDFDDKVTLLTDTLYNVSLRLMVLSSKHFAVKVYPSIEEDFFYYVDLIGTLYALPYVELVDDSTTADLIITTSSTINVKHKSTAYMFQWNHDTDSIQYGQLLSLIRDIWTNEKISK</sequence>